<evidence type="ECO:0008006" key="4">
    <source>
        <dbReference type="Google" id="ProtNLM"/>
    </source>
</evidence>
<organism evidence="2 3">
    <name type="scientific">Piloderma croceum (strain F 1598)</name>
    <dbReference type="NCBI Taxonomy" id="765440"/>
    <lineage>
        <taxon>Eukaryota</taxon>
        <taxon>Fungi</taxon>
        <taxon>Dikarya</taxon>
        <taxon>Basidiomycota</taxon>
        <taxon>Agaricomycotina</taxon>
        <taxon>Agaricomycetes</taxon>
        <taxon>Agaricomycetidae</taxon>
        <taxon>Atheliales</taxon>
        <taxon>Atheliaceae</taxon>
        <taxon>Piloderma</taxon>
    </lineage>
</organism>
<reference evidence="3" key="2">
    <citation type="submission" date="2015-01" db="EMBL/GenBank/DDBJ databases">
        <title>Evolutionary Origins and Diversification of the Mycorrhizal Mutualists.</title>
        <authorList>
            <consortium name="DOE Joint Genome Institute"/>
            <consortium name="Mycorrhizal Genomics Consortium"/>
            <person name="Kohler A."/>
            <person name="Kuo A."/>
            <person name="Nagy L.G."/>
            <person name="Floudas D."/>
            <person name="Copeland A."/>
            <person name="Barry K.W."/>
            <person name="Cichocki N."/>
            <person name="Veneault-Fourrey C."/>
            <person name="LaButti K."/>
            <person name="Lindquist E.A."/>
            <person name="Lipzen A."/>
            <person name="Lundell T."/>
            <person name="Morin E."/>
            <person name="Murat C."/>
            <person name="Riley R."/>
            <person name="Ohm R."/>
            <person name="Sun H."/>
            <person name="Tunlid A."/>
            <person name="Henrissat B."/>
            <person name="Grigoriev I.V."/>
            <person name="Hibbett D.S."/>
            <person name="Martin F."/>
        </authorList>
    </citation>
    <scope>NUCLEOTIDE SEQUENCE [LARGE SCALE GENOMIC DNA]</scope>
    <source>
        <strain evidence="3">F 1598</strain>
    </source>
</reference>
<evidence type="ECO:0000313" key="2">
    <source>
        <dbReference type="EMBL" id="KIM72756.1"/>
    </source>
</evidence>
<evidence type="ECO:0000256" key="1">
    <source>
        <dbReference type="SAM" id="SignalP"/>
    </source>
</evidence>
<dbReference type="GO" id="GO:0016740">
    <property type="term" value="F:transferase activity"/>
    <property type="evidence" value="ECO:0007669"/>
    <property type="project" value="InterPro"/>
</dbReference>
<dbReference type="InterPro" id="IPR016035">
    <property type="entry name" value="Acyl_Trfase/lysoPLipase"/>
</dbReference>
<dbReference type="InterPro" id="IPR001227">
    <property type="entry name" value="Ac_transferase_dom_sf"/>
</dbReference>
<sequence length="70" mass="7564">MWILWGLTPVVLAGHSFGEYSILVRAGVLSICDALKLVGIRAALIREKCAGVCSWTFEPADGYTSRTGVH</sequence>
<reference evidence="2 3" key="1">
    <citation type="submission" date="2014-04" db="EMBL/GenBank/DDBJ databases">
        <authorList>
            <consortium name="DOE Joint Genome Institute"/>
            <person name="Kuo A."/>
            <person name="Tarkka M."/>
            <person name="Buscot F."/>
            <person name="Kohler A."/>
            <person name="Nagy L.G."/>
            <person name="Floudas D."/>
            <person name="Copeland A."/>
            <person name="Barry K.W."/>
            <person name="Cichocki N."/>
            <person name="Veneault-Fourrey C."/>
            <person name="LaButti K."/>
            <person name="Lindquist E.A."/>
            <person name="Lipzen A."/>
            <person name="Lundell T."/>
            <person name="Morin E."/>
            <person name="Murat C."/>
            <person name="Sun H."/>
            <person name="Tunlid A."/>
            <person name="Henrissat B."/>
            <person name="Grigoriev I.V."/>
            <person name="Hibbett D.S."/>
            <person name="Martin F."/>
            <person name="Nordberg H.P."/>
            <person name="Cantor M.N."/>
            <person name="Hua S.X."/>
        </authorList>
    </citation>
    <scope>NUCLEOTIDE SEQUENCE [LARGE SCALE GENOMIC DNA]</scope>
    <source>
        <strain evidence="2 3">F 1598</strain>
    </source>
</reference>
<keyword evidence="3" id="KW-1185">Reference proteome</keyword>
<feature type="signal peptide" evidence="1">
    <location>
        <begin position="1"/>
        <end position="18"/>
    </location>
</feature>
<dbReference type="OrthoDB" id="541883at2759"/>
<gene>
    <name evidence="2" type="ORF">PILCRDRAFT_81624</name>
</gene>
<proteinExistence type="predicted"/>
<feature type="chain" id="PRO_5002164052" description="Malonyl-CoA:ACP transacylase (MAT) domain-containing protein" evidence="1">
    <location>
        <begin position="19"/>
        <end position="70"/>
    </location>
</feature>
<protein>
    <recommendedName>
        <fullName evidence="4">Malonyl-CoA:ACP transacylase (MAT) domain-containing protein</fullName>
    </recommendedName>
</protein>
<dbReference type="EMBL" id="KN833108">
    <property type="protein sequence ID" value="KIM72756.1"/>
    <property type="molecule type" value="Genomic_DNA"/>
</dbReference>
<dbReference type="HOGENOM" id="CLU_2758716_0_0_1"/>
<keyword evidence="1" id="KW-0732">Signal</keyword>
<evidence type="ECO:0000313" key="3">
    <source>
        <dbReference type="Proteomes" id="UP000054166"/>
    </source>
</evidence>
<dbReference type="InParanoid" id="A0A0C3EYE7"/>
<dbReference type="Gene3D" id="3.40.366.10">
    <property type="entry name" value="Malonyl-Coenzyme A Acyl Carrier Protein, domain 2"/>
    <property type="match status" value="1"/>
</dbReference>
<dbReference type="SUPFAM" id="SSF52151">
    <property type="entry name" value="FabD/lysophospholipase-like"/>
    <property type="match status" value="1"/>
</dbReference>
<name>A0A0C3EYE7_PILCF</name>
<dbReference type="AlphaFoldDB" id="A0A0C3EYE7"/>
<accession>A0A0C3EYE7</accession>
<dbReference type="Proteomes" id="UP000054166">
    <property type="component" value="Unassembled WGS sequence"/>
</dbReference>